<accession>A0ACC0D0G5</accession>
<organism evidence="1 2">
    <name type="scientific">Hypoxylon rubiginosum</name>
    <dbReference type="NCBI Taxonomy" id="110542"/>
    <lineage>
        <taxon>Eukaryota</taxon>
        <taxon>Fungi</taxon>
        <taxon>Dikarya</taxon>
        <taxon>Ascomycota</taxon>
        <taxon>Pezizomycotina</taxon>
        <taxon>Sordariomycetes</taxon>
        <taxon>Xylariomycetidae</taxon>
        <taxon>Xylariales</taxon>
        <taxon>Hypoxylaceae</taxon>
        <taxon>Hypoxylon</taxon>
    </lineage>
</organism>
<dbReference type="EMBL" id="MU394317">
    <property type="protein sequence ID" value="KAI6086224.1"/>
    <property type="molecule type" value="Genomic_DNA"/>
</dbReference>
<sequence>MLNALKPSLRSVISNRGRYYSNSRMALPFPHPSALLPPGFTLARCTPADAAAMTSVYMNAFPAGSDFTYWWPRNVDNMRKWQADRIRGWLANPRTREFKVVEEATGRMVAFAKWDLPKSLKGLDAGYVKESPKEEGKGEGGAEGEAQKGPGAPEGCNLEMYKELFDSMNIMREKWQVDDKLLLHIIGANPAYHGRGIATAIIKCVLDVADAEGIPTYLEALPLAVPLYRRLGFVGVDKVDFDLVKAGIEGTATLTIMVREPGAGGARVA</sequence>
<reference evidence="1 2" key="1">
    <citation type="journal article" date="2022" name="New Phytol.">
        <title>Ecological generalism drives hyperdiversity of secondary metabolite gene clusters in xylarialean endophytes.</title>
        <authorList>
            <person name="Franco M.E.E."/>
            <person name="Wisecaver J.H."/>
            <person name="Arnold A.E."/>
            <person name="Ju Y.M."/>
            <person name="Slot J.C."/>
            <person name="Ahrendt S."/>
            <person name="Moore L.P."/>
            <person name="Eastman K.E."/>
            <person name="Scott K."/>
            <person name="Konkel Z."/>
            <person name="Mondo S.J."/>
            <person name="Kuo A."/>
            <person name="Hayes R.D."/>
            <person name="Haridas S."/>
            <person name="Andreopoulos B."/>
            <person name="Riley R."/>
            <person name="LaButti K."/>
            <person name="Pangilinan J."/>
            <person name="Lipzen A."/>
            <person name="Amirebrahimi M."/>
            <person name="Yan J."/>
            <person name="Adam C."/>
            <person name="Keymanesh K."/>
            <person name="Ng V."/>
            <person name="Louie K."/>
            <person name="Northen T."/>
            <person name="Drula E."/>
            <person name="Henrissat B."/>
            <person name="Hsieh H.M."/>
            <person name="Youens-Clark K."/>
            <person name="Lutzoni F."/>
            <person name="Miadlikowska J."/>
            <person name="Eastwood D.C."/>
            <person name="Hamelin R.C."/>
            <person name="Grigoriev I.V."/>
            <person name="U'Ren J.M."/>
        </authorList>
    </citation>
    <scope>NUCLEOTIDE SEQUENCE [LARGE SCALE GENOMIC DNA]</scope>
    <source>
        <strain evidence="1 2">ER1909</strain>
    </source>
</reference>
<keyword evidence="2" id="KW-1185">Reference proteome</keyword>
<comment type="caution">
    <text evidence="1">The sequence shown here is derived from an EMBL/GenBank/DDBJ whole genome shotgun (WGS) entry which is preliminary data.</text>
</comment>
<name>A0ACC0D0G5_9PEZI</name>
<protein>
    <submittedName>
        <fullName evidence="1">Acyl-CoA N-acyltransferase</fullName>
    </submittedName>
</protein>
<proteinExistence type="predicted"/>
<evidence type="ECO:0000313" key="2">
    <source>
        <dbReference type="Proteomes" id="UP001497680"/>
    </source>
</evidence>
<evidence type="ECO:0000313" key="1">
    <source>
        <dbReference type="EMBL" id="KAI6086224.1"/>
    </source>
</evidence>
<dbReference type="Proteomes" id="UP001497680">
    <property type="component" value="Unassembled WGS sequence"/>
</dbReference>
<gene>
    <name evidence="1" type="ORF">F4821DRAFT_238719</name>
</gene>